<dbReference type="InterPro" id="IPR013088">
    <property type="entry name" value="Znf_NHR/GATA"/>
</dbReference>
<accession>A0AAF5DEF7</accession>
<dbReference type="InterPro" id="IPR001628">
    <property type="entry name" value="Znf_hrmn_rcpt"/>
</dbReference>
<dbReference type="PANTHER" id="PTHR48092">
    <property type="entry name" value="KNIRPS-RELATED PROTEIN-RELATED"/>
    <property type="match status" value="1"/>
</dbReference>
<keyword evidence="6" id="KW-0804">Transcription</keyword>
<dbReference type="PRINTS" id="PR00047">
    <property type="entry name" value="STROIDFINGER"/>
</dbReference>
<dbReference type="SUPFAM" id="SSF57716">
    <property type="entry name" value="Glucocorticoid receptor-like (DNA-binding domain)"/>
    <property type="match status" value="1"/>
</dbReference>
<dbReference type="Gene3D" id="3.30.50.10">
    <property type="entry name" value="Erythroid Transcription Factor GATA-1, subunit A"/>
    <property type="match status" value="1"/>
</dbReference>
<evidence type="ECO:0000256" key="9">
    <source>
        <dbReference type="SAM" id="Phobius"/>
    </source>
</evidence>
<dbReference type="GO" id="GO:0043565">
    <property type="term" value="F:sequence-specific DNA binding"/>
    <property type="evidence" value="ECO:0007669"/>
    <property type="project" value="InterPro"/>
</dbReference>
<keyword evidence="1" id="KW-0479">Metal-binding</keyword>
<evidence type="ECO:0000256" key="8">
    <source>
        <dbReference type="ARBA" id="ARBA00023242"/>
    </source>
</evidence>
<evidence type="ECO:0000256" key="3">
    <source>
        <dbReference type="ARBA" id="ARBA00022833"/>
    </source>
</evidence>
<keyword evidence="7" id="KW-0675">Receptor</keyword>
<evidence type="ECO:0000313" key="12">
    <source>
        <dbReference type="WBParaSite" id="TCONS_00011090.p1"/>
    </source>
</evidence>
<keyword evidence="9" id="KW-1133">Transmembrane helix</keyword>
<evidence type="ECO:0000256" key="5">
    <source>
        <dbReference type="ARBA" id="ARBA00023125"/>
    </source>
</evidence>
<feature type="transmembrane region" description="Helical" evidence="9">
    <location>
        <begin position="426"/>
        <end position="453"/>
    </location>
</feature>
<dbReference type="Proteomes" id="UP000035681">
    <property type="component" value="Unplaced"/>
</dbReference>
<dbReference type="PROSITE" id="PS51030">
    <property type="entry name" value="NUCLEAR_REC_DBD_2"/>
    <property type="match status" value="1"/>
</dbReference>
<keyword evidence="5" id="KW-0238">DNA-binding</keyword>
<feature type="domain" description="Nuclear receptor" evidence="10">
    <location>
        <begin position="33"/>
        <end position="129"/>
    </location>
</feature>
<dbReference type="AlphaFoldDB" id="A0AAF5DEF7"/>
<keyword evidence="9" id="KW-0812">Transmembrane</keyword>
<dbReference type="WBParaSite" id="TCONS_00011090.p1">
    <property type="protein sequence ID" value="TCONS_00011090.p1"/>
    <property type="gene ID" value="XLOC_005155"/>
</dbReference>
<keyword evidence="9" id="KW-0472">Membrane</keyword>
<dbReference type="SMART" id="SM00399">
    <property type="entry name" value="ZnF_C4"/>
    <property type="match status" value="1"/>
</dbReference>
<evidence type="ECO:0000256" key="6">
    <source>
        <dbReference type="ARBA" id="ARBA00023163"/>
    </source>
</evidence>
<dbReference type="InterPro" id="IPR050200">
    <property type="entry name" value="Nuclear_hormone_rcpt_NR3"/>
</dbReference>
<dbReference type="GO" id="GO:0008270">
    <property type="term" value="F:zinc ion binding"/>
    <property type="evidence" value="ECO:0007669"/>
    <property type="project" value="UniProtKB-KW"/>
</dbReference>
<proteinExistence type="predicted"/>
<dbReference type="GO" id="GO:0003700">
    <property type="term" value="F:DNA-binding transcription factor activity"/>
    <property type="evidence" value="ECO:0007669"/>
    <property type="project" value="InterPro"/>
</dbReference>
<evidence type="ECO:0000259" key="10">
    <source>
        <dbReference type="PROSITE" id="PS51030"/>
    </source>
</evidence>
<keyword evidence="11" id="KW-1185">Reference proteome</keyword>
<reference evidence="12" key="1">
    <citation type="submission" date="2024-02" db="UniProtKB">
        <authorList>
            <consortium name="WormBaseParasite"/>
        </authorList>
    </citation>
    <scope>IDENTIFICATION</scope>
</reference>
<evidence type="ECO:0000256" key="2">
    <source>
        <dbReference type="ARBA" id="ARBA00022771"/>
    </source>
</evidence>
<keyword evidence="3" id="KW-0862">Zinc</keyword>
<evidence type="ECO:0000256" key="7">
    <source>
        <dbReference type="ARBA" id="ARBA00023170"/>
    </source>
</evidence>
<evidence type="ECO:0000313" key="11">
    <source>
        <dbReference type="Proteomes" id="UP000035681"/>
    </source>
</evidence>
<name>A0AAF5DEF7_STRER</name>
<evidence type="ECO:0000256" key="4">
    <source>
        <dbReference type="ARBA" id="ARBA00023015"/>
    </source>
</evidence>
<dbReference type="Pfam" id="PF00105">
    <property type="entry name" value="zf-C4"/>
    <property type="match status" value="2"/>
</dbReference>
<organism evidence="11 12">
    <name type="scientific">Strongyloides stercoralis</name>
    <name type="common">Threadworm</name>
    <dbReference type="NCBI Taxonomy" id="6248"/>
    <lineage>
        <taxon>Eukaryota</taxon>
        <taxon>Metazoa</taxon>
        <taxon>Ecdysozoa</taxon>
        <taxon>Nematoda</taxon>
        <taxon>Chromadorea</taxon>
        <taxon>Rhabditida</taxon>
        <taxon>Tylenchina</taxon>
        <taxon>Panagrolaimomorpha</taxon>
        <taxon>Strongyloidoidea</taxon>
        <taxon>Strongyloididae</taxon>
        <taxon>Strongyloides</taxon>
    </lineage>
</organism>
<keyword evidence="2" id="KW-0863">Zinc-finger</keyword>
<protein>
    <submittedName>
        <fullName evidence="12">Seven cysteines N-terminal domain-containing protein</fullName>
    </submittedName>
</protein>
<evidence type="ECO:0000256" key="1">
    <source>
        <dbReference type="ARBA" id="ARBA00022723"/>
    </source>
</evidence>
<keyword evidence="4" id="KW-0805">Transcription regulation</keyword>
<keyword evidence="8" id="KW-0539">Nucleus</keyword>
<sequence length="480" mass="54816">GDDEKLFNMSQVEDKFFKNSFKTDFDNCLKLKNLNCAVCDYPARGYHFGAFTCEGCKSFFGRTCKPESSSLLLKTPLNEENLNKCVEMIPLKCKNNFNCNIKGKNRTLCKACRYKTCLKVGMAPQNSRYGRRSRYFKISAILDSNDQIKESLRLKQKISLDYLNNSNQSNENTFNKINIHSKQNFSSFDIIKYIENSKNSKEYSIFQSNNSEYSLNQKNRLNNFGYNYPFNNSYTSFPYTYPSIFQFLNNISNENLLNYYFEDNNLKNEKYRDKNISNNNEKKENLLFSIANILNEISTDNLKDCLNYCCNLENCNSVTFSGILRSSTSSKNDSNKNCQLYTCPLNSCLLIDASEQSIGVVSIIIVKDVSLVTPKSPSNTETTTTKGFPTPITIEVIPDTVKSTTSHSISSIFITPSNSKEAYAPVWIIGIVIIITIVCVGSNIIFFAIYICYRRSRRLRHTAEITTMKTPTLHAFNPTI</sequence>